<keyword evidence="5" id="KW-0863">Zinc-finger</keyword>
<keyword evidence="6" id="KW-0862">Zinc</keyword>
<dbReference type="GO" id="GO:0000981">
    <property type="term" value="F:DNA-binding transcription factor activity, RNA polymerase II-specific"/>
    <property type="evidence" value="ECO:0007669"/>
    <property type="project" value="TreeGrafter"/>
</dbReference>
<evidence type="ECO:0000313" key="12">
    <source>
        <dbReference type="Proteomes" id="UP000194236"/>
    </source>
</evidence>
<dbReference type="Proteomes" id="UP000194236">
    <property type="component" value="Unassembled WGS sequence"/>
</dbReference>
<feature type="domain" description="NF-X1-type" evidence="10">
    <location>
        <begin position="24"/>
        <end position="43"/>
    </location>
</feature>
<evidence type="ECO:0000256" key="4">
    <source>
        <dbReference type="ARBA" id="ARBA00022737"/>
    </source>
</evidence>
<dbReference type="EMBL" id="MUJZ01055587">
    <property type="protein sequence ID" value="OTF72565.1"/>
    <property type="molecule type" value="Genomic_DNA"/>
</dbReference>
<dbReference type="PANTHER" id="PTHR12360">
    <property type="entry name" value="NUCLEAR TRANSCRIPTION FACTOR, X-BOX BINDING 1 NFX1"/>
    <property type="match status" value="1"/>
</dbReference>
<dbReference type="GO" id="GO:0008270">
    <property type="term" value="F:zinc ion binding"/>
    <property type="evidence" value="ECO:0007669"/>
    <property type="project" value="UniProtKB-KW"/>
</dbReference>
<sequence length="94" mass="10376">MSLNCAAKLSDIKCPEPCNKLLDCGKHRCQKNCHFGDCDPCERIFEMKCFCGKESRQAVSCIDLEPGYCCGQTCSKPFNCGSHKCEKPCHSGSC</sequence>
<keyword evidence="9" id="KW-0539">Nucleus</keyword>
<keyword evidence="3" id="KW-0479">Metal-binding</keyword>
<comment type="caution">
    <text evidence="11">The sequence shown here is derived from an EMBL/GenBank/DDBJ whole genome shotgun (WGS) entry which is preliminary data.</text>
</comment>
<dbReference type="InterPro" id="IPR034078">
    <property type="entry name" value="NFX1_fam"/>
</dbReference>
<evidence type="ECO:0000256" key="2">
    <source>
        <dbReference type="ARBA" id="ARBA00007269"/>
    </source>
</evidence>
<keyword evidence="12" id="KW-1185">Reference proteome</keyword>
<comment type="subcellular location">
    <subcellularLocation>
        <location evidence="1">Nucleus</location>
    </subcellularLocation>
</comment>
<evidence type="ECO:0000256" key="1">
    <source>
        <dbReference type="ARBA" id="ARBA00004123"/>
    </source>
</evidence>
<evidence type="ECO:0000256" key="8">
    <source>
        <dbReference type="ARBA" id="ARBA00023163"/>
    </source>
</evidence>
<evidence type="ECO:0000256" key="6">
    <source>
        <dbReference type="ARBA" id="ARBA00022833"/>
    </source>
</evidence>
<evidence type="ECO:0000259" key="10">
    <source>
        <dbReference type="SMART" id="SM00438"/>
    </source>
</evidence>
<dbReference type="Pfam" id="PF01422">
    <property type="entry name" value="zf-NF-X1"/>
    <property type="match status" value="2"/>
</dbReference>
<keyword evidence="4" id="KW-0677">Repeat</keyword>
<evidence type="ECO:0000313" key="11">
    <source>
        <dbReference type="EMBL" id="OTF72565.1"/>
    </source>
</evidence>
<dbReference type="OrthoDB" id="6512771at2759"/>
<dbReference type="CDD" id="cd06008">
    <property type="entry name" value="NF-X1-zinc-finger"/>
    <property type="match status" value="1"/>
</dbReference>
<dbReference type="AlphaFoldDB" id="A0A1Y3AZM7"/>
<name>A0A1Y3AZM7_EURMA</name>
<accession>A0A1Y3AZM7</accession>
<comment type="similarity">
    <text evidence="2">Belongs to the NFX1 family.</text>
</comment>
<evidence type="ECO:0000256" key="5">
    <source>
        <dbReference type="ARBA" id="ARBA00022771"/>
    </source>
</evidence>
<proteinExistence type="inferred from homology"/>
<reference evidence="11 12" key="1">
    <citation type="submission" date="2017-03" db="EMBL/GenBank/DDBJ databases">
        <title>Genome Survey of Euroglyphus maynei.</title>
        <authorList>
            <person name="Arlian L.G."/>
            <person name="Morgan M.S."/>
            <person name="Rider S.D."/>
        </authorList>
    </citation>
    <scope>NUCLEOTIDE SEQUENCE [LARGE SCALE GENOMIC DNA]</scope>
    <source>
        <strain evidence="11">Arlian Lab</strain>
        <tissue evidence="11">Whole body</tissue>
    </source>
</reference>
<evidence type="ECO:0000256" key="9">
    <source>
        <dbReference type="ARBA" id="ARBA00023242"/>
    </source>
</evidence>
<evidence type="ECO:0000256" key="7">
    <source>
        <dbReference type="ARBA" id="ARBA00023015"/>
    </source>
</evidence>
<keyword evidence="7" id="KW-0805">Transcription regulation</keyword>
<organism evidence="11 12">
    <name type="scientific">Euroglyphus maynei</name>
    <name type="common">Mayne's house dust mite</name>
    <dbReference type="NCBI Taxonomy" id="6958"/>
    <lineage>
        <taxon>Eukaryota</taxon>
        <taxon>Metazoa</taxon>
        <taxon>Ecdysozoa</taxon>
        <taxon>Arthropoda</taxon>
        <taxon>Chelicerata</taxon>
        <taxon>Arachnida</taxon>
        <taxon>Acari</taxon>
        <taxon>Acariformes</taxon>
        <taxon>Sarcoptiformes</taxon>
        <taxon>Astigmata</taxon>
        <taxon>Psoroptidia</taxon>
        <taxon>Analgoidea</taxon>
        <taxon>Pyroglyphidae</taxon>
        <taxon>Pyroglyphinae</taxon>
        <taxon>Euroglyphus</taxon>
    </lineage>
</organism>
<dbReference type="PANTHER" id="PTHR12360:SF12">
    <property type="entry name" value="TRANSCRIPTIONAL REPRESSOR NF-X1"/>
    <property type="match status" value="1"/>
</dbReference>
<dbReference type="InterPro" id="IPR000967">
    <property type="entry name" value="Znf_NFX1"/>
</dbReference>
<feature type="domain" description="NF-X1-type" evidence="10">
    <location>
        <begin position="80"/>
        <end position="94"/>
    </location>
</feature>
<evidence type="ECO:0000256" key="3">
    <source>
        <dbReference type="ARBA" id="ARBA00022723"/>
    </source>
</evidence>
<dbReference type="GO" id="GO:0000977">
    <property type="term" value="F:RNA polymerase II transcription regulatory region sequence-specific DNA binding"/>
    <property type="evidence" value="ECO:0007669"/>
    <property type="project" value="TreeGrafter"/>
</dbReference>
<dbReference type="SMART" id="SM00438">
    <property type="entry name" value="ZnF_NFX"/>
    <property type="match status" value="2"/>
</dbReference>
<keyword evidence="8" id="KW-0804">Transcription</keyword>
<gene>
    <name evidence="11" type="ORF">BLA29_014606</name>
</gene>
<dbReference type="GO" id="GO:0005634">
    <property type="term" value="C:nucleus"/>
    <property type="evidence" value="ECO:0007669"/>
    <property type="project" value="UniProtKB-SubCell"/>
</dbReference>
<feature type="non-terminal residue" evidence="11">
    <location>
        <position position="94"/>
    </location>
</feature>
<protein>
    <recommendedName>
        <fullName evidence="10">NF-X1-type domain-containing protein</fullName>
    </recommendedName>
</protein>